<dbReference type="FunFam" id="2.60.40.10:FF:000131">
    <property type="entry name" value="Plexin A2"/>
    <property type="match status" value="1"/>
</dbReference>
<dbReference type="Pfam" id="PF01437">
    <property type="entry name" value="PSI"/>
    <property type="match status" value="1"/>
</dbReference>
<evidence type="ECO:0000256" key="1">
    <source>
        <dbReference type="ARBA" id="ARBA00004251"/>
    </source>
</evidence>
<feature type="chain" id="PRO_5044651100" evidence="14">
    <location>
        <begin position="24"/>
        <end position="1866"/>
    </location>
</feature>
<dbReference type="InterPro" id="IPR031148">
    <property type="entry name" value="Plexin"/>
</dbReference>
<evidence type="ECO:0000256" key="8">
    <source>
        <dbReference type="ARBA" id="ARBA00022989"/>
    </source>
</evidence>
<dbReference type="PANTHER" id="PTHR22625">
    <property type="entry name" value="PLEXIN"/>
    <property type="match status" value="1"/>
</dbReference>
<dbReference type="RefSeq" id="XP_028255788.1">
    <property type="nucleotide sequence ID" value="XM_028399987.1"/>
</dbReference>
<evidence type="ECO:0000256" key="14">
    <source>
        <dbReference type="SAM" id="SignalP"/>
    </source>
</evidence>
<keyword evidence="11" id="KW-0675">Receptor</keyword>
<evidence type="ECO:0000313" key="16">
    <source>
        <dbReference type="Proteomes" id="UP000515145"/>
    </source>
</evidence>
<dbReference type="CDD" id="cd12792">
    <property type="entry name" value="RasGAP_plexin_B2"/>
    <property type="match status" value="1"/>
</dbReference>
<dbReference type="Pfam" id="PF24479">
    <property type="entry name" value="PSI_PlexinA-B"/>
    <property type="match status" value="1"/>
</dbReference>
<dbReference type="Pfam" id="PF20170">
    <property type="entry name" value="Plexin_RBD"/>
    <property type="match status" value="1"/>
</dbReference>
<proteinExistence type="inferred from homology"/>
<evidence type="ECO:0000256" key="11">
    <source>
        <dbReference type="ARBA" id="ARBA00023170"/>
    </source>
</evidence>
<dbReference type="GO" id="GO:0005886">
    <property type="term" value="C:plasma membrane"/>
    <property type="evidence" value="ECO:0007669"/>
    <property type="project" value="UniProtKB-SubCell"/>
</dbReference>
<dbReference type="Gene3D" id="2.60.40.10">
    <property type="entry name" value="Immunoglobulins"/>
    <property type="match status" value="3"/>
</dbReference>
<dbReference type="GO" id="GO:0050772">
    <property type="term" value="P:positive regulation of axonogenesis"/>
    <property type="evidence" value="ECO:0007669"/>
    <property type="project" value="TreeGrafter"/>
</dbReference>
<keyword evidence="6 14" id="KW-0732">Signal</keyword>
<comment type="caution">
    <text evidence="13">Lacks conserved residue(s) required for the propagation of feature annotation.</text>
</comment>
<dbReference type="Pfam" id="PF24317">
    <property type="entry name" value="PSI_Plexin-B"/>
    <property type="match status" value="1"/>
</dbReference>
<dbReference type="Gene3D" id="1.10.506.10">
    <property type="entry name" value="GTPase Activation - p120gap, domain 1"/>
    <property type="match status" value="1"/>
</dbReference>
<dbReference type="FunFam" id="3.10.20.90:FF:000102">
    <property type="entry name" value="Plexin B2"/>
    <property type="match status" value="1"/>
</dbReference>
<dbReference type="SMART" id="SM00429">
    <property type="entry name" value="IPT"/>
    <property type="match status" value="3"/>
</dbReference>
<dbReference type="InterPro" id="IPR002165">
    <property type="entry name" value="Plexin_repeat"/>
</dbReference>
<dbReference type="InterPro" id="IPR016201">
    <property type="entry name" value="PSI"/>
</dbReference>
<dbReference type="FunFam" id="2.60.40.10:FF:000203">
    <property type="entry name" value="Plexin B2"/>
    <property type="match status" value="1"/>
</dbReference>
<dbReference type="Pfam" id="PF08337">
    <property type="entry name" value="Plexin_cytopl"/>
    <property type="match status" value="1"/>
</dbReference>
<sequence length="1866" mass="209573">MMEQWWVWHFSLVTLATIHLGYSLSKNLEFTSDTLINNVVSDPRTGQLYVGAVNNLYQLNSDLEVKARTETGPKRDNRQCTPPVTDSCEEAVETANHNKLLLVHGAKDTLVVCGSVFRGICSLRNLSNVEQLLYFSDSNGEKSYVASAEESVSVVGVMSYFTKDKDNITVFLVGKGYGSHDSTKLISTRILQSYRDWDFFDSIIEASAVQANPFVLRYLHDFRFAFKDSVFVYFLFSRTLGVQDTKNFTFISRMCEDDQGYYSYTELQLNCSASNKYNKAQAAYVATPGEVLAQSLTSSGQYGPVSASDKVLFVTFTSDEDPSTSAMCMYPLQSINNQLVNIIGACYSHNGIIKDKAAVYSPYSSKSEELCSSNNQQNMALRYKCGAEFLPSPLASKADFALGAEPSFVRKGHMTAVAVAVEMGHAVAFLGTATGEVLKVHLSAHPEMYGRTSGEVSGDRVNKNLLFDRSLQHLYITTEKKITKVPVQACHLKTDCHSCVAMKDPYCGWCVLEGKCTRKQACSRSAEENTWLWSPSQQCVQIKDFSPPNLSCKKTQQVVIRIPALPALRPSDSLQCEFGNFVTGAVMATDGVVEVTCSLPDPVQIPSTPDQQDYVSIPVKVLVNSIEVTSGEYHFYNCAATVRKNQNTPCIACVTSPWGCQWNPQDHSCSDSDHSVNGDHIVKPQQPDSCPQFESPEPLLIPVGFEIPISFQGRNLDIYTGQRFTIGTELMKHTEEDVTREQRSKFKFSGYEFSYDKQQEVNVSFHIKDRDTERKIDSTLTVVLYNCSVGREDCSLCKHADTKYQCVWCEALRTCVYQDLCPLPQPAQCPNPEIFDIIPHFGPLNGRIAVTIKGSNMGIKKEDIKKITVAGVDCIHQTNRYSVSTSVVCEIGPAKRVPPSDLPFEHSNSGPVEIEVEGERKGKSRVIFTYQDPKPKAVEPAKGPAAGGTVITIKGEHLDTGTKEDIDVTVGGVPCEVLSFGTDITCRTGRYRGQKVPSDPLTVSVKYGTNTTKDISGAYQYSENPKVTDYYPQTSFVCGGRSIVVLGNGFDLIQTATMKVTPSSDEFSQSAAPVEFVQMAESKNDTVLQFYSPKVNNSFNSQSLRTTIHLDNVVEELKGFDYHPDPTFDNLAKKVITETGIIIVTGRGFAKAMTAREALAFVGDAPCHVNILQDDKLILEAPSSQPKARSKRQRRDTTNNLLDLVVKFGHGEWLVGSVYYARKDDIPLAIIIPGVIVPMLLFIAVSVYCYRRKSQQAEREYEKVKHQLENLEESVRDRCKKEFTDLMIEMEDHTSDLSEGRIPFLDYKTYTDRNFFLPAKEGANDPMITGKLQIPEGRRATVNQALNQFSNLLNSKTFLINLIHTLESRPDFNARSRGYFASLLTVALHGKLEYYTDIMRTLLLELMDEHVQSKNPKLMLRRSETVVERMLCNWMSICLYQFLRDTAGEPLYKLYKALKHQVEKGPVDAKMKKAKYTLNDTGLLGDDVEYSVLTLQVLVHGEGPDVTPVKVLNCDTITQVKEKIIDQVYRNLPYSQRPKVESVALEWRPGSTGQILSDLDLTSQKEGRWKRLNTLAHYNVRDNATLVLSRVLHTQSFHQHQDSHEEKNALLEDDNTFHLVRPADEIDEVKSKRGSMKDKAMTKAITEIYLTRLLSVKGTLQQFVDDFFRSVLCSGSVVPPAVKYFFDFLDEQALRHDNVDEETLHIWKTNSLPMRYWVNILRNPHFIFDVHVTEVVDASLHVIAQTFMDACTKSEHKLSRESPSNKLLYAKEISTYKKMVDDYYKGIRQMVPVSDQDMNTHLAEVSRQHTDKLNTQVALHQLYQYASKYYDVIIQSLDEDPAAQNKQLTLRLQQVAAALENKVTDL</sequence>
<dbReference type="Gene3D" id="3.10.20.90">
    <property type="entry name" value="Phosphatidylinositol 3-kinase Catalytic Subunit, Chain A, domain 1"/>
    <property type="match status" value="1"/>
</dbReference>
<dbReference type="InterPro" id="IPR041019">
    <property type="entry name" value="TIG1_plexin"/>
</dbReference>
<dbReference type="InterPro" id="IPR057533">
    <property type="entry name" value="PSI_Plexin-B"/>
</dbReference>
<evidence type="ECO:0000256" key="12">
    <source>
        <dbReference type="ARBA" id="ARBA00023180"/>
    </source>
</evidence>
<evidence type="ECO:0000256" key="5">
    <source>
        <dbReference type="ARBA" id="ARBA00022692"/>
    </source>
</evidence>
<evidence type="ECO:0000256" key="10">
    <source>
        <dbReference type="ARBA" id="ARBA00023157"/>
    </source>
</evidence>
<dbReference type="FunFam" id="2.60.40.10:FF:000798">
    <property type="entry name" value="Plexin B2"/>
    <property type="match status" value="1"/>
</dbReference>
<evidence type="ECO:0000256" key="3">
    <source>
        <dbReference type="ARBA" id="ARBA00022475"/>
    </source>
</evidence>
<evidence type="ECO:0000259" key="15">
    <source>
        <dbReference type="PROSITE" id="PS51004"/>
    </source>
</evidence>
<keyword evidence="4" id="KW-0597">Phosphoprotein</keyword>
<dbReference type="InterPro" id="IPR046800">
    <property type="entry name" value="Plexin_RBD"/>
</dbReference>
<dbReference type="InterPro" id="IPR013783">
    <property type="entry name" value="Ig-like_fold"/>
</dbReference>
<dbReference type="Proteomes" id="UP000515145">
    <property type="component" value="Chromosome 2"/>
</dbReference>
<dbReference type="FunFam" id="2.130.10.10:FF:000812">
    <property type="entry name" value="Plexin B2a"/>
    <property type="match status" value="1"/>
</dbReference>
<name>A0A6P7HPZ5_9TELE</name>
<dbReference type="GO" id="GO:0030334">
    <property type="term" value="P:regulation of cell migration"/>
    <property type="evidence" value="ECO:0007669"/>
    <property type="project" value="TreeGrafter"/>
</dbReference>
<keyword evidence="16" id="KW-1185">Reference proteome</keyword>
<dbReference type="Pfam" id="PF01833">
    <property type="entry name" value="TIG"/>
    <property type="match status" value="2"/>
</dbReference>
<dbReference type="SUPFAM" id="SSF103575">
    <property type="entry name" value="Plexin repeat"/>
    <property type="match status" value="1"/>
</dbReference>
<dbReference type="RefSeq" id="XP_028255789.1">
    <property type="nucleotide sequence ID" value="XM_028399988.1"/>
</dbReference>
<feature type="signal peptide" evidence="14">
    <location>
        <begin position="1"/>
        <end position="23"/>
    </location>
</feature>
<dbReference type="SUPFAM" id="SSF81296">
    <property type="entry name" value="E set domains"/>
    <property type="match status" value="3"/>
</dbReference>
<evidence type="ECO:0000256" key="6">
    <source>
        <dbReference type="ARBA" id="ARBA00022729"/>
    </source>
</evidence>
<keyword evidence="9" id="KW-0472">Membrane</keyword>
<keyword evidence="7" id="KW-0677">Repeat</keyword>
<dbReference type="InterPro" id="IPR036352">
    <property type="entry name" value="Semap_dom_sf"/>
</dbReference>
<evidence type="ECO:0000256" key="4">
    <source>
        <dbReference type="ARBA" id="ARBA00022553"/>
    </source>
</evidence>
<dbReference type="SMART" id="SM00630">
    <property type="entry name" value="Sema"/>
    <property type="match status" value="1"/>
</dbReference>
<dbReference type="InterPro" id="IPR008936">
    <property type="entry name" value="Rho_GTPase_activation_prot"/>
</dbReference>
<dbReference type="Pfam" id="PF17960">
    <property type="entry name" value="TIG_plexin"/>
    <property type="match status" value="1"/>
</dbReference>
<keyword evidence="3" id="KW-1003">Cell membrane</keyword>
<organism evidence="16 17">
    <name type="scientific">Parambassis ranga</name>
    <name type="common">Indian glassy fish</name>
    <dbReference type="NCBI Taxonomy" id="210632"/>
    <lineage>
        <taxon>Eukaryota</taxon>
        <taxon>Metazoa</taxon>
        <taxon>Chordata</taxon>
        <taxon>Craniata</taxon>
        <taxon>Vertebrata</taxon>
        <taxon>Euteleostomi</taxon>
        <taxon>Actinopterygii</taxon>
        <taxon>Neopterygii</taxon>
        <taxon>Teleostei</taxon>
        <taxon>Neoteleostei</taxon>
        <taxon>Acanthomorphata</taxon>
        <taxon>Ovalentaria</taxon>
        <taxon>Ambassidae</taxon>
        <taxon>Parambassis</taxon>
    </lineage>
</organism>
<dbReference type="SUPFAM" id="SSF48350">
    <property type="entry name" value="GTPase activation domain, GAP"/>
    <property type="match status" value="1"/>
</dbReference>
<dbReference type="Gene3D" id="2.130.10.10">
    <property type="entry name" value="YVTN repeat-like/Quinoprotein amine dehydrogenase"/>
    <property type="match status" value="1"/>
</dbReference>
<keyword evidence="5" id="KW-0812">Transmembrane</keyword>
<comment type="similarity">
    <text evidence="2">Belongs to the plexin family.</text>
</comment>
<keyword evidence="12" id="KW-0325">Glycoprotein</keyword>
<keyword evidence="10" id="KW-1015">Disulfide bond</keyword>
<dbReference type="GO" id="GO:0008360">
    <property type="term" value="P:regulation of cell shape"/>
    <property type="evidence" value="ECO:0007669"/>
    <property type="project" value="TreeGrafter"/>
</dbReference>
<dbReference type="GeneID" id="114432157"/>
<keyword evidence="8" id="KW-1133">Transmembrane helix</keyword>
<dbReference type="PANTHER" id="PTHR22625:SF9">
    <property type="entry name" value="PLEXIN-B2"/>
    <property type="match status" value="1"/>
</dbReference>
<evidence type="ECO:0000256" key="9">
    <source>
        <dbReference type="ARBA" id="ARBA00023136"/>
    </source>
</evidence>
<accession>A0A6P7HPZ5</accession>
<protein>
    <submittedName>
        <fullName evidence="17 18">Plexin-B2-like</fullName>
    </submittedName>
</protein>
<dbReference type="InterPro" id="IPR002909">
    <property type="entry name" value="IPT_dom"/>
</dbReference>
<dbReference type="PROSITE" id="PS51004">
    <property type="entry name" value="SEMA"/>
    <property type="match status" value="1"/>
</dbReference>
<dbReference type="Pfam" id="PF01403">
    <property type="entry name" value="Sema"/>
    <property type="match status" value="1"/>
</dbReference>
<evidence type="ECO:0000313" key="18">
    <source>
        <dbReference type="RefSeq" id="XP_028255789.1"/>
    </source>
</evidence>
<dbReference type="SMART" id="SM00423">
    <property type="entry name" value="PSI"/>
    <property type="match status" value="3"/>
</dbReference>
<evidence type="ECO:0000256" key="7">
    <source>
        <dbReference type="ARBA" id="ARBA00022737"/>
    </source>
</evidence>
<dbReference type="SUPFAM" id="SSF101912">
    <property type="entry name" value="Sema domain"/>
    <property type="match status" value="1"/>
</dbReference>
<dbReference type="InterPro" id="IPR013548">
    <property type="entry name" value="Plexin_cytoplasmic_RasGAP_dom"/>
</dbReference>
<gene>
    <name evidence="17 18" type="primary">LOC114432157</name>
</gene>
<evidence type="ECO:0000256" key="2">
    <source>
        <dbReference type="ARBA" id="ARBA00010297"/>
    </source>
</evidence>
<reference evidence="17 18" key="1">
    <citation type="submission" date="2025-04" db="UniProtKB">
        <authorList>
            <consortium name="RefSeq"/>
        </authorList>
    </citation>
    <scope>IDENTIFICATION</scope>
</reference>
<evidence type="ECO:0000313" key="17">
    <source>
        <dbReference type="RefSeq" id="XP_028255788.1"/>
    </source>
</evidence>
<evidence type="ECO:0000256" key="13">
    <source>
        <dbReference type="PROSITE-ProRule" id="PRU00352"/>
    </source>
</evidence>
<dbReference type="InterPro" id="IPR014756">
    <property type="entry name" value="Ig_E-set"/>
</dbReference>
<feature type="domain" description="Sema" evidence="15">
    <location>
        <begin position="12"/>
        <end position="487"/>
    </location>
</feature>
<dbReference type="OrthoDB" id="125363at2759"/>
<dbReference type="GO" id="GO:0017154">
    <property type="term" value="F:semaphorin receptor activity"/>
    <property type="evidence" value="ECO:0007669"/>
    <property type="project" value="InterPro"/>
</dbReference>
<dbReference type="GO" id="GO:0007411">
    <property type="term" value="P:axon guidance"/>
    <property type="evidence" value="ECO:0007669"/>
    <property type="project" value="UniProtKB-ARBA"/>
</dbReference>
<comment type="subcellular location">
    <subcellularLocation>
        <location evidence="1">Cell membrane</location>
        <topology evidence="1">Single-pass type I membrane protein</topology>
    </subcellularLocation>
</comment>
<dbReference type="GO" id="GO:0002116">
    <property type="term" value="C:semaphorin receptor complex"/>
    <property type="evidence" value="ECO:0007669"/>
    <property type="project" value="TreeGrafter"/>
</dbReference>
<dbReference type="InterPro" id="IPR015943">
    <property type="entry name" value="WD40/YVTN_repeat-like_dom_sf"/>
</dbReference>
<dbReference type="GO" id="GO:0007162">
    <property type="term" value="P:negative regulation of cell adhesion"/>
    <property type="evidence" value="ECO:0007669"/>
    <property type="project" value="TreeGrafter"/>
</dbReference>
<dbReference type="InterPro" id="IPR001627">
    <property type="entry name" value="Semap_dom"/>
</dbReference>